<dbReference type="GO" id="GO:0005634">
    <property type="term" value="C:nucleus"/>
    <property type="evidence" value="ECO:0007669"/>
    <property type="project" value="TreeGrafter"/>
</dbReference>
<name>A0AAE0LQ58_9PEZI</name>
<sequence>MNASNGDLFHGSGSADDVNHYQLAPKSFSGVTYDRFYAPPPSGSADTTGVPGYSYQSTAPGRMDNSNFLLPEHPAGAPRSQPPSATSSIAPDSPATPAGGELDGDRSGGTVHPPVPKLERTTTDAYADELYNENFAAMSQSSAQTSISPTSDLFSQRLQAANNQRFSAATNSPVSSISRDRSPFRTGSPMAAIPVSDYRSAMGLHTRFGTAQQSRDQSRAMHNAQAVRQQIGMATPQTISPKDAMLEYRDTEGDNNFPLFPQRNTTGFDANAINKAAAAHSQQLFGSMSMDPVNDYLITSVPTPQFPFTNQPQSTMHSTGNPSRATTVDTGASEHGVAPQRPADTRADGGTYTCTYHGCTQRFKTPAILQKHKREGHRQAHGLSGSGTALGLVDTQAGPHKCDRINPSTGKPCNTVFSRPYDLTRHEHTIHNAEKQKVRCHICSDEKTFSRADALTRHYRVTHGDVEIPGKHRKRGGQA</sequence>
<dbReference type="Proteomes" id="UP001278766">
    <property type="component" value="Unassembled WGS sequence"/>
</dbReference>
<evidence type="ECO:0000259" key="3">
    <source>
        <dbReference type="PROSITE" id="PS50157"/>
    </source>
</evidence>
<dbReference type="GO" id="GO:0006357">
    <property type="term" value="P:regulation of transcription by RNA polymerase II"/>
    <property type="evidence" value="ECO:0007669"/>
    <property type="project" value="TreeGrafter"/>
</dbReference>
<evidence type="ECO:0000256" key="2">
    <source>
        <dbReference type="SAM" id="MobiDB-lite"/>
    </source>
</evidence>
<feature type="region of interest" description="Disordered" evidence="2">
    <location>
        <begin position="311"/>
        <end position="346"/>
    </location>
</feature>
<organism evidence="4 5">
    <name type="scientific">Chaetomium fimeti</name>
    <dbReference type="NCBI Taxonomy" id="1854472"/>
    <lineage>
        <taxon>Eukaryota</taxon>
        <taxon>Fungi</taxon>
        <taxon>Dikarya</taxon>
        <taxon>Ascomycota</taxon>
        <taxon>Pezizomycotina</taxon>
        <taxon>Sordariomycetes</taxon>
        <taxon>Sordariomycetidae</taxon>
        <taxon>Sordariales</taxon>
        <taxon>Chaetomiaceae</taxon>
        <taxon>Chaetomium</taxon>
    </lineage>
</organism>
<dbReference type="Pfam" id="PF00096">
    <property type="entry name" value="zf-C2H2"/>
    <property type="match status" value="1"/>
</dbReference>
<dbReference type="PANTHER" id="PTHR46179:SF19">
    <property type="entry name" value="C2H2 FINGER DOMAIN TRANSCRIPTION FACTOR (EUROFUNG)-RELATED"/>
    <property type="match status" value="1"/>
</dbReference>
<evidence type="ECO:0000313" key="4">
    <source>
        <dbReference type="EMBL" id="KAK3293357.1"/>
    </source>
</evidence>
<reference evidence="4" key="1">
    <citation type="journal article" date="2023" name="Mol. Phylogenet. Evol.">
        <title>Genome-scale phylogeny and comparative genomics of the fungal order Sordariales.</title>
        <authorList>
            <person name="Hensen N."/>
            <person name="Bonometti L."/>
            <person name="Westerberg I."/>
            <person name="Brannstrom I.O."/>
            <person name="Guillou S."/>
            <person name="Cros-Aarteil S."/>
            <person name="Calhoun S."/>
            <person name="Haridas S."/>
            <person name="Kuo A."/>
            <person name="Mondo S."/>
            <person name="Pangilinan J."/>
            <person name="Riley R."/>
            <person name="LaButti K."/>
            <person name="Andreopoulos B."/>
            <person name="Lipzen A."/>
            <person name="Chen C."/>
            <person name="Yan M."/>
            <person name="Daum C."/>
            <person name="Ng V."/>
            <person name="Clum A."/>
            <person name="Steindorff A."/>
            <person name="Ohm R.A."/>
            <person name="Martin F."/>
            <person name="Silar P."/>
            <person name="Natvig D.O."/>
            <person name="Lalanne C."/>
            <person name="Gautier V."/>
            <person name="Ament-Velasquez S.L."/>
            <person name="Kruys A."/>
            <person name="Hutchinson M.I."/>
            <person name="Powell A.J."/>
            <person name="Barry K."/>
            <person name="Miller A.N."/>
            <person name="Grigoriev I.V."/>
            <person name="Debuchy R."/>
            <person name="Gladieux P."/>
            <person name="Hiltunen Thoren M."/>
            <person name="Johannesson H."/>
        </authorList>
    </citation>
    <scope>NUCLEOTIDE SEQUENCE</scope>
    <source>
        <strain evidence="4">CBS 168.71</strain>
    </source>
</reference>
<keyword evidence="1" id="KW-0863">Zinc-finger</keyword>
<feature type="domain" description="C2H2-type" evidence="3">
    <location>
        <begin position="400"/>
        <end position="436"/>
    </location>
</feature>
<gene>
    <name evidence="4" type="ORF">B0H64DRAFT_444617</name>
</gene>
<keyword evidence="5" id="KW-1185">Reference proteome</keyword>
<keyword evidence="1" id="KW-0862">Zinc</keyword>
<dbReference type="Gene3D" id="3.30.160.60">
    <property type="entry name" value="Classic Zinc Finger"/>
    <property type="match status" value="1"/>
</dbReference>
<proteinExistence type="predicted"/>
<feature type="compositionally biased region" description="Polar residues" evidence="2">
    <location>
        <begin position="314"/>
        <end position="330"/>
    </location>
</feature>
<dbReference type="InterPro" id="IPR036236">
    <property type="entry name" value="Znf_C2H2_sf"/>
</dbReference>
<feature type="domain" description="C2H2-type" evidence="3">
    <location>
        <begin position="352"/>
        <end position="377"/>
    </location>
</feature>
<dbReference type="PANTHER" id="PTHR46179">
    <property type="entry name" value="ZINC FINGER PROTEIN"/>
    <property type="match status" value="1"/>
</dbReference>
<evidence type="ECO:0000313" key="5">
    <source>
        <dbReference type="Proteomes" id="UP001278766"/>
    </source>
</evidence>
<dbReference type="AlphaFoldDB" id="A0AAE0LQ58"/>
<dbReference type="RefSeq" id="XP_062656871.1">
    <property type="nucleotide sequence ID" value="XM_062806797.1"/>
</dbReference>
<feature type="region of interest" description="Disordered" evidence="2">
    <location>
        <begin position="167"/>
        <end position="191"/>
    </location>
</feature>
<dbReference type="GO" id="GO:0008270">
    <property type="term" value="F:zinc ion binding"/>
    <property type="evidence" value="ECO:0007669"/>
    <property type="project" value="UniProtKB-KW"/>
</dbReference>
<feature type="region of interest" description="Disordered" evidence="2">
    <location>
        <begin position="34"/>
        <end position="120"/>
    </location>
</feature>
<feature type="compositionally biased region" description="Polar residues" evidence="2">
    <location>
        <begin position="167"/>
        <end position="177"/>
    </location>
</feature>
<dbReference type="EMBL" id="JAUEPN010000006">
    <property type="protein sequence ID" value="KAK3293357.1"/>
    <property type="molecule type" value="Genomic_DNA"/>
</dbReference>
<reference evidence="4" key="2">
    <citation type="submission" date="2023-06" db="EMBL/GenBank/DDBJ databases">
        <authorList>
            <consortium name="Lawrence Berkeley National Laboratory"/>
            <person name="Haridas S."/>
            <person name="Hensen N."/>
            <person name="Bonometti L."/>
            <person name="Westerberg I."/>
            <person name="Brannstrom I.O."/>
            <person name="Guillou S."/>
            <person name="Cros-Aarteil S."/>
            <person name="Calhoun S."/>
            <person name="Kuo A."/>
            <person name="Mondo S."/>
            <person name="Pangilinan J."/>
            <person name="Riley R."/>
            <person name="Labutti K."/>
            <person name="Andreopoulos B."/>
            <person name="Lipzen A."/>
            <person name="Chen C."/>
            <person name="Yanf M."/>
            <person name="Daum C."/>
            <person name="Ng V."/>
            <person name="Clum A."/>
            <person name="Steindorff A."/>
            <person name="Ohm R."/>
            <person name="Martin F."/>
            <person name="Silar P."/>
            <person name="Natvig D."/>
            <person name="Lalanne C."/>
            <person name="Gautier V."/>
            <person name="Ament-Velasquez S.L."/>
            <person name="Kruys A."/>
            <person name="Hutchinson M.I."/>
            <person name="Powell A.J."/>
            <person name="Barry K."/>
            <person name="Miller A.N."/>
            <person name="Grigoriev I.V."/>
            <person name="Debuchy R."/>
            <person name="Gladieux P."/>
            <person name="Thoren M.H."/>
            <person name="Johannesson H."/>
        </authorList>
    </citation>
    <scope>NUCLEOTIDE SEQUENCE</scope>
    <source>
        <strain evidence="4">CBS 168.71</strain>
    </source>
</reference>
<feature type="compositionally biased region" description="Polar residues" evidence="2">
    <location>
        <begin position="54"/>
        <end position="68"/>
    </location>
</feature>
<dbReference type="SUPFAM" id="SSF57667">
    <property type="entry name" value="beta-beta-alpha zinc fingers"/>
    <property type="match status" value="1"/>
</dbReference>
<comment type="caution">
    <text evidence="4">The sequence shown here is derived from an EMBL/GenBank/DDBJ whole genome shotgun (WGS) entry which is preliminary data.</text>
</comment>
<accession>A0AAE0LQ58</accession>
<keyword evidence="1" id="KW-0479">Metal-binding</keyword>
<dbReference type="GeneID" id="87843745"/>
<protein>
    <recommendedName>
        <fullName evidence="3">C2H2-type domain-containing protein</fullName>
    </recommendedName>
</protein>
<dbReference type="PROSITE" id="PS00028">
    <property type="entry name" value="ZINC_FINGER_C2H2_1"/>
    <property type="match status" value="1"/>
</dbReference>
<evidence type="ECO:0000256" key="1">
    <source>
        <dbReference type="PROSITE-ProRule" id="PRU00042"/>
    </source>
</evidence>
<dbReference type="InterPro" id="IPR051061">
    <property type="entry name" value="Zinc_finger_trans_reg"/>
</dbReference>
<dbReference type="PROSITE" id="PS50157">
    <property type="entry name" value="ZINC_FINGER_C2H2_2"/>
    <property type="match status" value="2"/>
</dbReference>
<dbReference type="InterPro" id="IPR013087">
    <property type="entry name" value="Znf_C2H2_type"/>
</dbReference>
<dbReference type="SMART" id="SM00355">
    <property type="entry name" value="ZnF_C2H2"/>
    <property type="match status" value="3"/>
</dbReference>